<feature type="coiled-coil region" evidence="1">
    <location>
        <begin position="8"/>
        <end position="59"/>
    </location>
</feature>
<sequence>MNINESVLIEAKAELAAAKIELERLEHLTFSSELKEERIKSLKQEIQQAERLLNTQADI</sequence>
<reference evidence="2 5" key="1">
    <citation type="submission" date="2023-03" db="EMBL/GenBank/DDBJ databases">
        <authorList>
            <person name="Shen W."/>
            <person name="Cai J."/>
        </authorList>
    </citation>
    <scope>NUCLEOTIDE SEQUENCE</scope>
    <source>
        <strain evidence="2">P33-2</strain>
        <strain evidence="3 5">Y2</strain>
    </source>
</reference>
<name>A0AAJ2ILB4_ENTAV</name>
<evidence type="ECO:0000313" key="5">
    <source>
        <dbReference type="Proteomes" id="UP001264335"/>
    </source>
</evidence>
<protein>
    <submittedName>
        <fullName evidence="2">Uncharacterized protein</fullName>
    </submittedName>
</protein>
<dbReference type="RefSeq" id="WP_048718814.1">
    <property type="nucleotide sequence ID" value="NZ_JADPDV010000019.1"/>
</dbReference>
<accession>A0AAJ2ILB4</accession>
<comment type="caution">
    <text evidence="2">The sequence shown here is derived from an EMBL/GenBank/DDBJ whole genome shotgun (WGS) entry which is preliminary data.</text>
</comment>
<evidence type="ECO:0000313" key="2">
    <source>
        <dbReference type="EMBL" id="MDT2404072.1"/>
    </source>
</evidence>
<dbReference type="Proteomes" id="UP001260773">
    <property type="component" value="Unassembled WGS sequence"/>
</dbReference>
<dbReference type="AlphaFoldDB" id="A0AAJ2ILB4"/>
<evidence type="ECO:0000313" key="3">
    <source>
        <dbReference type="EMBL" id="MDT2516671.1"/>
    </source>
</evidence>
<dbReference type="EMBL" id="JARPWH010000078">
    <property type="protein sequence ID" value="MDT2404072.1"/>
    <property type="molecule type" value="Genomic_DNA"/>
</dbReference>
<evidence type="ECO:0000313" key="4">
    <source>
        <dbReference type="Proteomes" id="UP001260773"/>
    </source>
</evidence>
<organism evidence="2 4">
    <name type="scientific">Enterococcus avium</name>
    <name type="common">Streptococcus avium</name>
    <dbReference type="NCBI Taxonomy" id="33945"/>
    <lineage>
        <taxon>Bacteria</taxon>
        <taxon>Bacillati</taxon>
        <taxon>Bacillota</taxon>
        <taxon>Bacilli</taxon>
        <taxon>Lactobacillales</taxon>
        <taxon>Enterococcaceae</taxon>
        <taxon>Enterococcus</taxon>
    </lineage>
</organism>
<proteinExistence type="predicted"/>
<gene>
    <name evidence="2" type="ORF">P7D43_17025</name>
    <name evidence="3" type="ORF">P7D79_20840</name>
</gene>
<dbReference type="EMBL" id="JARPWY010000097">
    <property type="protein sequence ID" value="MDT2516671.1"/>
    <property type="molecule type" value="Genomic_DNA"/>
</dbReference>
<evidence type="ECO:0000256" key="1">
    <source>
        <dbReference type="SAM" id="Coils"/>
    </source>
</evidence>
<keyword evidence="1" id="KW-0175">Coiled coil</keyword>
<dbReference type="Proteomes" id="UP001264335">
    <property type="component" value="Unassembled WGS sequence"/>
</dbReference>